<dbReference type="Proteomes" id="UP001239445">
    <property type="component" value="Unassembled WGS sequence"/>
</dbReference>
<name>A0AAJ0F4P2_9PEZI</name>
<evidence type="ECO:0000256" key="1">
    <source>
        <dbReference type="ARBA" id="ARBA00003555"/>
    </source>
</evidence>
<organism evidence="10 11">
    <name type="scientific">Echria macrotheca</name>
    <dbReference type="NCBI Taxonomy" id="438768"/>
    <lineage>
        <taxon>Eukaryota</taxon>
        <taxon>Fungi</taxon>
        <taxon>Dikarya</taxon>
        <taxon>Ascomycota</taxon>
        <taxon>Pezizomycotina</taxon>
        <taxon>Sordariomycetes</taxon>
        <taxon>Sordariomycetidae</taxon>
        <taxon>Sordariales</taxon>
        <taxon>Schizotheciaceae</taxon>
        <taxon>Echria</taxon>
    </lineage>
</organism>
<dbReference type="GO" id="GO:0016705">
    <property type="term" value="F:oxidoreductase activity, acting on paired donors, with incorporation or reduction of molecular oxygen"/>
    <property type="evidence" value="ECO:0007669"/>
    <property type="project" value="InterPro"/>
</dbReference>
<comment type="function">
    <text evidence="1">Catalyzes an early step in riboflavin biosynthesis, the NADPH-dependent reduction of the ribose side chain of 2,5-diamino-6-ribosylamino-4(3H)-pyrimidinone 5'-phosphate, yielding 2,5-diamino-6-ribitylamino-4(3H)-pyrimidinone 5'-phosphate.</text>
</comment>
<evidence type="ECO:0000256" key="8">
    <source>
        <dbReference type="ARBA" id="ARBA00049020"/>
    </source>
</evidence>
<evidence type="ECO:0000256" key="7">
    <source>
        <dbReference type="ARBA" id="ARBA00047550"/>
    </source>
</evidence>
<dbReference type="InterPro" id="IPR024072">
    <property type="entry name" value="DHFR-like_dom_sf"/>
</dbReference>
<comment type="similarity">
    <text evidence="2">Belongs to the HTP reductase family.</text>
</comment>
<comment type="caution">
    <text evidence="10">The sequence shown here is derived from an EMBL/GenBank/DDBJ whole genome shotgun (WGS) entry which is preliminary data.</text>
</comment>
<dbReference type="Pfam" id="PF01872">
    <property type="entry name" value="RibD_C"/>
    <property type="match status" value="1"/>
</dbReference>
<dbReference type="GO" id="GO:0005506">
    <property type="term" value="F:iron ion binding"/>
    <property type="evidence" value="ECO:0007669"/>
    <property type="project" value="InterPro"/>
</dbReference>
<keyword evidence="11" id="KW-1185">Reference proteome</keyword>
<protein>
    <recommendedName>
        <fullName evidence="4">2,5-diamino-6-ribosylamino-4(3H)-pyrimidinone 5'-phosphate reductase</fullName>
        <ecNumber evidence="3">1.1.1.302</ecNumber>
    </recommendedName>
    <alternativeName>
        <fullName evidence="6">2,5-diamino-6-(5-phospho-D-ribosylamino)pyrimidin-4(3H)-one reductase</fullName>
    </alternativeName>
    <alternativeName>
        <fullName evidence="5">2,5-diamino-6-ribitylamino-4(3H)-pyrimidinone 5'-phosphate synthase</fullName>
    </alternativeName>
</protein>
<accession>A0AAJ0F4P2</accession>
<feature type="domain" description="Bacterial bifunctional deaminase-reductase C-terminal" evidence="9">
    <location>
        <begin position="3"/>
        <end position="91"/>
    </location>
</feature>
<reference evidence="10" key="1">
    <citation type="submission" date="2023-06" db="EMBL/GenBank/DDBJ databases">
        <title>Genome-scale phylogeny and comparative genomics of the fungal order Sordariales.</title>
        <authorList>
            <consortium name="Lawrence Berkeley National Laboratory"/>
            <person name="Hensen N."/>
            <person name="Bonometti L."/>
            <person name="Westerberg I."/>
            <person name="Brannstrom I.O."/>
            <person name="Guillou S."/>
            <person name="Cros-Aarteil S."/>
            <person name="Calhoun S."/>
            <person name="Haridas S."/>
            <person name="Kuo A."/>
            <person name="Mondo S."/>
            <person name="Pangilinan J."/>
            <person name="Riley R."/>
            <person name="Labutti K."/>
            <person name="Andreopoulos B."/>
            <person name="Lipzen A."/>
            <person name="Chen C."/>
            <person name="Yanf M."/>
            <person name="Daum C."/>
            <person name="Ng V."/>
            <person name="Clum A."/>
            <person name="Steindorff A."/>
            <person name="Ohm R."/>
            <person name="Martin F."/>
            <person name="Silar P."/>
            <person name="Natvig D."/>
            <person name="Lalanne C."/>
            <person name="Gautier V."/>
            <person name="Ament-Velasquez S.L."/>
            <person name="Kruys A."/>
            <person name="Hutchinson M.I."/>
            <person name="Powell A.J."/>
            <person name="Barry K."/>
            <person name="Miller A.N."/>
            <person name="Grigoriev I.V."/>
            <person name="Debuchy R."/>
            <person name="Gladieux P."/>
            <person name="Thoren M.H."/>
            <person name="Johannesson H."/>
        </authorList>
    </citation>
    <scope>NUCLEOTIDE SEQUENCE</scope>
    <source>
        <strain evidence="10">PSN4</strain>
    </source>
</reference>
<dbReference type="EC" id="1.1.1.302" evidence="3"/>
<dbReference type="AlphaFoldDB" id="A0AAJ0F4P2"/>
<dbReference type="InterPro" id="IPR036396">
    <property type="entry name" value="Cyt_P450_sf"/>
</dbReference>
<dbReference type="SUPFAM" id="SSF53597">
    <property type="entry name" value="Dihydrofolate reductase-like"/>
    <property type="match status" value="1"/>
</dbReference>
<dbReference type="GO" id="GO:0020037">
    <property type="term" value="F:heme binding"/>
    <property type="evidence" value="ECO:0007669"/>
    <property type="project" value="InterPro"/>
</dbReference>
<evidence type="ECO:0000256" key="3">
    <source>
        <dbReference type="ARBA" id="ARBA00012851"/>
    </source>
</evidence>
<dbReference type="SUPFAM" id="SSF48264">
    <property type="entry name" value="Cytochrome P450"/>
    <property type="match status" value="1"/>
</dbReference>
<evidence type="ECO:0000259" key="9">
    <source>
        <dbReference type="Pfam" id="PF01872"/>
    </source>
</evidence>
<evidence type="ECO:0000256" key="6">
    <source>
        <dbReference type="ARBA" id="ARBA00031630"/>
    </source>
</evidence>
<dbReference type="Gene3D" id="3.40.430.10">
    <property type="entry name" value="Dihydrofolate Reductase, subunit A"/>
    <property type="match status" value="1"/>
</dbReference>
<dbReference type="GO" id="GO:0004497">
    <property type="term" value="F:monooxygenase activity"/>
    <property type="evidence" value="ECO:0007669"/>
    <property type="project" value="InterPro"/>
</dbReference>
<evidence type="ECO:0000313" key="11">
    <source>
        <dbReference type="Proteomes" id="UP001239445"/>
    </source>
</evidence>
<dbReference type="EMBL" id="MU839837">
    <property type="protein sequence ID" value="KAK1753627.1"/>
    <property type="molecule type" value="Genomic_DNA"/>
</dbReference>
<gene>
    <name evidence="10" type="ORF">QBC47DRAFT_415402</name>
</gene>
<evidence type="ECO:0000256" key="2">
    <source>
        <dbReference type="ARBA" id="ARBA00009723"/>
    </source>
</evidence>
<evidence type="ECO:0000313" key="10">
    <source>
        <dbReference type="EMBL" id="KAK1753627.1"/>
    </source>
</evidence>
<comment type="catalytic activity">
    <reaction evidence="8">
        <text>2,5-diamino-6-(1-D-ribitylamino)pyrimidin-4(3H)-one 5'-phosphate + NADP(+) = 2,5-diamino-6-(1-D-ribosylamino)pyrimidin-4(3H)-one 5'-phosphate + NADPH + H(+)</text>
        <dbReference type="Rhea" id="RHEA:27278"/>
        <dbReference type="ChEBI" id="CHEBI:15378"/>
        <dbReference type="ChEBI" id="CHEBI:57783"/>
        <dbReference type="ChEBI" id="CHEBI:58349"/>
        <dbReference type="ChEBI" id="CHEBI:58890"/>
        <dbReference type="ChEBI" id="CHEBI:59545"/>
        <dbReference type="EC" id="1.1.1.302"/>
    </reaction>
</comment>
<dbReference type="GO" id="GO:0009231">
    <property type="term" value="P:riboflavin biosynthetic process"/>
    <property type="evidence" value="ECO:0007669"/>
    <property type="project" value="InterPro"/>
</dbReference>
<comment type="catalytic activity">
    <reaction evidence="7">
        <text>2,5-diamino-6-(1-D-ribitylamino)pyrimidin-4(3H)-one 5'-phosphate + NAD(+) = 2,5-diamino-6-(1-D-ribosylamino)pyrimidin-4(3H)-one 5'-phosphate + NADH + H(+)</text>
        <dbReference type="Rhea" id="RHEA:27274"/>
        <dbReference type="ChEBI" id="CHEBI:15378"/>
        <dbReference type="ChEBI" id="CHEBI:57540"/>
        <dbReference type="ChEBI" id="CHEBI:57945"/>
        <dbReference type="ChEBI" id="CHEBI:58890"/>
        <dbReference type="ChEBI" id="CHEBI:59545"/>
        <dbReference type="EC" id="1.1.1.302"/>
    </reaction>
</comment>
<evidence type="ECO:0000256" key="4">
    <source>
        <dbReference type="ARBA" id="ARBA00015035"/>
    </source>
</evidence>
<proteinExistence type="inferred from homology"/>
<dbReference type="GO" id="GO:0008703">
    <property type="term" value="F:5-amino-6-(5-phosphoribosylamino)uracil reductase activity"/>
    <property type="evidence" value="ECO:0007669"/>
    <property type="project" value="InterPro"/>
</dbReference>
<evidence type="ECO:0000256" key="5">
    <source>
        <dbReference type="ARBA" id="ARBA00030073"/>
    </source>
</evidence>
<dbReference type="InterPro" id="IPR002734">
    <property type="entry name" value="RibDG_C"/>
</dbReference>
<sequence>MPLLRYNVATTLDGFIASSDGSTSWIIEDPTIDFDVLYAQFSLFIMGRKTYEVMLSYGRNPLAKYPKEAVVVVSTTMKPDEHPGITIVSEGVVEFVREHKREVEKDIWIMGGGDGTNFIKAKFHVKIRIDPDQGLFGISDAREHAAQRRLFSRAVTMDTLRRNWRRRRRAPVFDALVNAGLKIVLQDLFLLFSLLARVLPFRTKLRDMADANRIVTEKGTVGVNNLRSTGRDQSNLFTNMLAEAEKVRAGKKEDRVLTDGVVRSEVAGSILAGSDDVGLPHDYDHAEKLPLLNSVNVGGVLLEV</sequence>